<keyword evidence="6 14" id="KW-0028">Amino-acid biosynthesis</keyword>
<dbReference type="PIRSF" id="PIRSF036497">
    <property type="entry name" value="HDH_short"/>
    <property type="match status" value="1"/>
</dbReference>
<dbReference type="GO" id="GO:0050661">
    <property type="term" value="F:NADP binding"/>
    <property type="evidence" value="ECO:0007669"/>
    <property type="project" value="InterPro"/>
</dbReference>
<dbReference type="GO" id="GO:0009088">
    <property type="term" value="P:threonine biosynthetic process"/>
    <property type="evidence" value="ECO:0007669"/>
    <property type="project" value="UniProtKB-UniPathway"/>
</dbReference>
<dbReference type="PROSITE" id="PS01042">
    <property type="entry name" value="HOMOSER_DHGENASE"/>
    <property type="match status" value="1"/>
</dbReference>
<dbReference type="SUPFAM" id="SSF55347">
    <property type="entry name" value="Glyceraldehyde-3-phosphate dehydrogenase-like, C-terminal domain"/>
    <property type="match status" value="1"/>
</dbReference>
<name>A0A5R9F6N2_9BACL</name>
<dbReference type="NCBIfam" id="NF004976">
    <property type="entry name" value="PRK06349.1"/>
    <property type="match status" value="1"/>
</dbReference>
<accession>A0A5R9F6N2</accession>
<comment type="caution">
    <text evidence="18">The sequence shown here is derived from an EMBL/GenBank/DDBJ whole genome shotgun (WGS) entry which is preliminary data.</text>
</comment>
<dbReference type="InterPro" id="IPR001342">
    <property type="entry name" value="HDH_cat"/>
</dbReference>
<dbReference type="NCBIfam" id="NF004912">
    <property type="entry name" value="PRK06270.1"/>
    <property type="match status" value="1"/>
</dbReference>
<dbReference type="PANTHER" id="PTHR43331">
    <property type="entry name" value="HOMOSERINE DEHYDROGENASE"/>
    <property type="match status" value="1"/>
</dbReference>
<dbReference type="OrthoDB" id="9808167at2"/>
<evidence type="ECO:0000259" key="17">
    <source>
        <dbReference type="Pfam" id="PF03447"/>
    </source>
</evidence>
<evidence type="ECO:0000313" key="18">
    <source>
        <dbReference type="EMBL" id="TLS36154.1"/>
    </source>
</evidence>
<evidence type="ECO:0000256" key="13">
    <source>
        <dbReference type="PIRSR" id="PIRSR036497-2"/>
    </source>
</evidence>
<keyword evidence="8 14" id="KW-0560">Oxidoreductase</keyword>
<dbReference type="FunFam" id="3.40.50.720:FF:000554">
    <property type="entry name" value="Homoserine dehydrogenase"/>
    <property type="match status" value="1"/>
</dbReference>
<dbReference type="Proteomes" id="UP000308230">
    <property type="component" value="Unassembled WGS sequence"/>
</dbReference>
<dbReference type="EC" id="1.1.1.3" evidence="4 14"/>
<feature type="active site" description="Proton donor" evidence="12">
    <location>
        <position position="229"/>
    </location>
</feature>
<dbReference type="Pfam" id="PF00742">
    <property type="entry name" value="Homoserine_dh"/>
    <property type="match status" value="1"/>
</dbReference>
<keyword evidence="13 14" id="KW-0521">NADP</keyword>
<evidence type="ECO:0000256" key="1">
    <source>
        <dbReference type="ARBA" id="ARBA00005056"/>
    </source>
</evidence>
<organism evidence="18 19">
    <name type="scientific">Exobacillus caeni</name>
    <dbReference type="NCBI Taxonomy" id="2574798"/>
    <lineage>
        <taxon>Bacteria</taxon>
        <taxon>Bacillati</taxon>
        <taxon>Bacillota</taxon>
        <taxon>Bacilli</taxon>
        <taxon>Bacillales</taxon>
        <taxon>Guptibacillaceae</taxon>
        <taxon>Exobacillus</taxon>
    </lineage>
</organism>
<dbReference type="InterPro" id="IPR019811">
    <property type="entry name" value="HDH_CS"/>
</dbReference>
<evidence type="ECO:0000256" key="3">
    <source>
        <dbReference type="ARBA" id="ARBA00006753"/>
    </source>
</evidence>
<evidence type="ECO:0000256" key="6">
    <source>
        <dbReference type="ARBA" id="ARBA00022605"/>
    </source>
</evidence>
<feature type="binding site" evidence="13">
    <location>
        <position position="214"/>
    </location>
    <ligand>
        <name>L-homoserine</name>
        <dbReference type="ChEBI" id="CHEBI:57476"/>
    </ligand>
</feature>
<dbReference type="InterPro" id="IPR005106">
    <property type="entry name" value="Asp/hSer_DH_NAD-bd"/>
</dbReference>
<dbReference type="InterPro" id="IPR022697">
    <property type="entry name" value="HDH_short"/>
</dbReference>
<keyword evidence="10 14" id="KW-0486">Methionine biosynthesis</keyword>
<feature type="domain" description="Aspartate/homoserine dehydrogenase NAD-binding" evidence="17">
    <location>
        <begin position="9"/>
        <end position="153"/>
    </location>
</feature>
<evidence type="ECO:0000256" key="10">
    <source>
        <dbReference type="ARBA" id="ARBA00023167"/>
    </source>
</evidence>
<comment type="pathway">
    <text evidence="2 14">Amino-acid biosynthesis; L-methionine biosynthesis via de novo pathway; L-homoserine from L-aspartate: step 3/3.</text>
</comment>
<evidence type="ECO:0000259" key="16">
    <source>
        <dbReference type="Pfam" id="PF00742"/>
    </source>
</evidence>
<feature type="domain" description="Homoserine dehydrogenase catalytic" evidence="16">
    <location>
        <begin position="163"/>
        <end position="339"/>
    </location>
</feature>
<dbReference type="GO" id="GO:0004412">
    <property type="term" value="F:homoserine dehydrogenase activity"/>
    <property type="evidence" value="ECO:0007669"/>
    <property type="project" value="UniProtKB-EC"/>
</dbReference>
<evidence type="ECO:0000256" key="11">
    <source>
        <dbReference type="ARBA" id="ARBA00048841"/>
    </source>
</evidence>
<evidence type="ECO:0000256" key="15">
    <source>
        <dbReference type="RuleBase" id="RU004171"/>
    </source>
</evidence>
<proteinExistence type="inferred from homology"/>
<dbReference type="EMBL" id="SWLG01000012">
    <property type="protein sequence ID" value="TLS36154.1"/>
    <property type="molecule type" value="Genomic_DNA"/>
</dbReference>
<evidence type="ECO:0000256" key="12">
    <source>
        <dbReference type="PIRSR" id="PIRSR036497-1"/>
    </source>
</evidence>
<evidence type="ECO:0000256" key="7">
    <source>
        <dbReference type="ARBA" id="ARBA00022697"/>
    </source>
</evidence>
<reference evidence="18 19" key="1">
    <citation type="submission" date="2019-04" db="EMBL/GenBank/DDBJ databases">
        <title>Bacillus caeni sp. nov., a bacterium isolated from mangrove sediment.</title>
        <authorList>
            <person name="Huang H."/>
            <person name="Mo K."/>
            <person name="Hu Y."/>
        </authorList>
    </citation>
    <scope>NUCLEOTIDE SEQUENCE [LARGE SCALE GENOMIC DNA]</scope>
    <source>
        <strain evidence="18 19">HB172195</strain>
    </source>
</reference>
<dbReference type="PANTHER" id="PTHR43331:SF1">
    <property type="entry name" value="HOMOSERINE DEHYDROGENASE"/>
    <property type="match status" value="1"/>
</dbReference>
<keyword evidence="19" id="KW-1185">Reference proteome</keyword>
<dbReference type="RefSeq" id="WP_138127764.1">
    <property type="nucleotide sequence ID" value="NZ_SWLG01000012.1"/>
</dbReference>
<dbReference type="FunFam" id="3.30.360.10:FF:000005">
    <property type="entry name" value="Homoserine dehydrogenase"/>
    <property type="match status" value="1"/>
</dbReference>
<dbReference type="AlphaFoldDB" id="A0A5R9F6N2"/>
<comment type="catalytic activity">
    <reaction evidence="11">
        <text>L-homoserine + NADP(+) = L-aspartate 4-semialdehyde + NADPH + H(+)</text>
        <dbReference type="Rhea" id="RHEA:15761"/>
        <dbReference type="ChEBI" id="CHEBI:15378"/>
        <dbReference type="ChEBI" id="CHEBI:57476"/>
        <dbReference type="ChEBI" id="CHEBI:57783"/>
        <dbReference type="ChEBI" id="CHEBI:58349"/>
        <dbReference type="ChEBI" id="CHEBI:537519"/>
        <dbReference type="EC" id="1.1.1.3"/>
    </reaction>
    <physiologicalReaction direction="right-to-left" evidence="11">
        <dbReference type="Rhea" id="RHEA:15763"/>
    </physiologicalReaction>
</comment>
<dbReference type="SUPFAM" id="SSF51735">
    <property type="entry name" value="NAD(P)-binding Rossmann-fold domains"/>
    <property type="match status" value="1"/>
</dbReference>
<evidence type="ECO:0000256" key="2">
    <source>
        <dbReference type="ARBA" id="ARBA00005062"/>
    </source>
</evidence>
<dbReference type="Gene3D" id="3.40.50.720">
    <property type="entry name" value="NAD(P)-binding Rossmann-like Domain"/>
    <property type="match status" value="1"/>
</dbReference>
<evidence type="ECO:0000313" key="19">
    <source>
        <dbReference type="Proteomes" id="UP000308230"/>
    </source>
</evidence>
<dbReference type="UniPathway" id="UPA00051">
    <property type="reaction ID" value="UER00465"/>
</dbReference>
<evidence type="ECO:0000256" key="14">
    <source>
        <dbReference type="RuleBase" id="RU000579"/>
    </source>
</evidence>
<evidence type="ECO:0000256" key="8">
    <source>
        <dbReference type="ARBA" id="ARBA00023002"/>
    </source>
</evidence>
<feature type="binding site" evidence="13">
    <location>
        <begin position="9"/>
        <end position="14"/>
    </location>
    <ligand>
        <name>NADP(+)</name>
        <dbReference type="ChEBI" id="CHEBI:58349"/>
    </ligand>
</feature>
<keyword evidence="7 14" id="KW-0791">Threonine biosynthesis</keyword>
<dbReference type="UniPathway" id="UPA00050">
    <property type="reaction ID" value="UER00063"/>
</dbReference>
<dbReference type="GO" id="GO:0009086">
    <property type="term" value="P:methionine biosynthetic process"/>
    <property type="evidence" value="ECO:0007669"/>
    <property type="project" value="UniProtKB-KW"/>
</dbReference>
<keyword evidence="9" id="KW-0915">Sodium</keyword>
<dbReference type="Gene3D" id="3.30.360.10">
    <property type="entry name" value="Dihydrodipicolinate Reductase, domain 2"/>
    <property type="match status" value="1"/>
</dbReference>
<evidence type="ECO:0000256" key="4">
    <source>
        <dbReference type="ARBA" id="ARBA00013213"/>
    </source>
</evidence>
<sequence>MSHRLAFIGFGGVGQGLADILIKQEDTLSQQYGFETKVVAITDMMKGSVYQPDGLDLKKAVEVVRSTGSLDDYPEEPGLIRDLDSMETIKKTNADTIIEVTFTDVKTGQPAIDHCKAAFKSKKNVVTTNKGPVALAYEELNELAEQNGVYFGFEGTVMSGTPALRMPLTTLAGNEIYEICGILNGTSNYILTKMEEGLPFEDALKEAQAKGYAEADPTNDIEGYDVRYKTVILSQHVLNVPVAIEDVACKGISDITLEDIEEAKNNGKRWKLLARLKNDGGKVTATVGPEKLPLDDPLASITGATNAVTYYCNLAGPITLSGAGAGITETGYALLIDLIHFQGKKEAVTS</sequence>
<feature type="binding site" evidence="13">
    <location>
        <position position="130"/>
    </location>
    <ligand>
        <name>NADPH</name>
        <dbReference type="ChEBI" id="CHEBI:57783"/>
    </ligand>
</feature>
<comment type="similarity">
    <text evidence="3 15">Belongs to the homoserine dehydrogenase family.</text>
</comment>
<dbReference type="InterPro" id="IPR036291">
    <property type="entry name" value="NAD(P)-bd_dom_sf"/>
</dbReference>
<evidence type="ECO:0000256" key="5">
    <source>
        <dbReference type="ARBA" id="ARBA00013376"/>
    </source>
</evidence>
<evidence type="ECO:0000256" key="9">
    <source>
        <dbReference type="ARBA" id="ARBA00023053"/>
    </source>
</evidence>
<dbReference type="Pfam" id="PF03447">
    <property type="entry name" value="NAD_binding_3"/>
    <property type="match status" value="1"/>
</dbReference>
<gene>
    <name evidence="18" type="ORF">FCL54_16075</name>
</gene>
<protein>
    <recommendedName>
        <fullName evidence="5 14">Homoserine dehydrogenase</fullName>
        <ecNumber evidence="4 14">1.1.1.3</ecNumber>
    </recommendedName>
</protein>
<comment type="pathway">
    <text evidence="1 14">Amino-acid biosynthesis; L-threonine biosynthesis; L-threonine from L-aspartate: step 3/5.</text>
</comment>